<gene>
    <name evidence="2" type="ORF">Csa_7G290465</name>
</gene>
<dbReference type="Proteomes" id="UP000029981">
    <property type="component" value="Chromosome 7"/>
</dbReference>
<reference evidence="2 3" key="2">
    <citation type="journal article" date="2009" name="PLoS ONE">
        <title>An integrated genetic and cytogenetic map of the cucumber genome.</title>
        <authorList>
            <person name="Ren Y."/>
            <person name="Zhang Z."/>
            <person name="Liu J."/>
            <person name="Staub J.E."/>
            <person name="Han Y."/>
            <person name="Cheng Z."/>
            <person name="Li X."/>
            <person name="Lu J."/>
            <person name="Miao H."/>
            <person name="Kang H."/>
            <person name="Xie B."/>
            <person name="Gu X."/>
            <person name="Wang X."/>
            <person name="Du Y."/>
            <person name="Jin W."/>
            <person name="Huang S."/>
        </authorList>
    </citation>
    <scope>NUCLEOTIDE SEQUENCE [LARGE SCALE GENOMIC DNA]</scope>
    <source>
        <strain evidence="3">cv. 9930</strain>
    </source>
</reference>
<evidence type="ECO:0000313" key="2">
    <source>
        <dbReference type="EMBL" id="KGN44423.1"/>
    </source>
</evidence>
<dbReference type="EMBL" id="CM002928">
    <property type="protein sequence ID" value="KGN44423.1"/>
    <property type="molecule type" value="Genomic_DNA"/>
</dbReference>
<feature type="region of interest" description="Disordered" evidence="1">
    <location>
        <begin position="44"/>
        <end position="68"/>
    </location>
</feature>
<name>A0A0A0K4L9_CUCSA</name>
<evidence type="ECO:0000313" key="3">
    <source>
        <dbReference type="Proteomes" id="UP000029981"/>
    </source>
</evidence>
<keyword evidence="3" id="KW-1185">Reference proteome</keyword>
<dbReference type="AlphaFoldDB" id="A0A0A0K4L9"/>
<dbReference type="Gramene" id="KGN44423">
    <property type="protein sequence ID" value="KGN44423"/>
    <property type="gene ID" value="Csa_7G290465"/>
</dbReference>
<protein>
    <submittedName>
        <fullName evidence="2">Uncharacterized protein</fullName>
    </submittedName>
</protein>
<proteinExistence type="predicted"/>
<reference evidence="2 3" key="4">
    <citation type="journal article" date="2011" name="BMC Genomics">
        <title>RNA-Seq improves annotation of protein-coding genes in the cucumber genome.</title>
        <authorList>
            <person name="Li Z."/>
            <person name="Zhang Z."/>
            <person name="Yan P."/>
            <person name="Huang S."/>
            <person name="Fei Z."/>
            <person name="Lin K."/>
        </authorList>
    </citation>
    <scope>NUCLEOTIDE SEQUENCE [LARGE SCALE GENOMIC DNA]</scope>
    <source>
        <strain evidence="3">cv. 9930</strain>
    </source>
</reference>
<reference evidence="2 3" key="1">
    <citation type="journal article" date="2009" name="Nat. Genet.">
        <title>The genome of the cucumber, Cucumis sativus L.</title>
        <authorList>
            <person name="Huang S."/>
            <person name="Li R."/>
            <person name="Zhang Z."/>
            <person name="Li L."/>
            <person name="Gu X."/>
            <person name="Fan W."/>
            <person name="Lucas W.J."/>
            <person name="Wang X."/>
            <person name="Xie B."/>
            <person name="Ni P."/>
            <person name="Ren Y."/>
            <person name="Zhu H."/>
            <person name="Li J."/>
            <person name="Lin K."/>
            <person name="Jin W."/>
            <person name="Fei Z."/>
            <person name="Li G."/>
            <person name="Staub J."/>
            <person name="Kilian A."/>
            <person name="van der Vossen E.A."/>
            <person name="Wu Y."/>
            <person name="Guo J."/>
            <person name="He J."/>
            <person name="Jia Z."/>
            <person name="Ren Y."/>
            <person name="Tian G."/>
            <person name="Lu Y."/>
            <person name="Ruan J."/>
            <person name="Qian W."/>
            <person name="Wang M."/>
            <person name="Huang Q."/>
            <person name="Li B."/>
            <person name="Xuan Z."/>
            <person name="Cao J."/>
            <person name="Asan"/>
            <person name="Wu Z."/>
            <person name="Zhang J."/>
            <person name="Cai Q."/>
            <person name="Bai Y."/>
            <person name="Zhao B."/>
            <person name="Han Y."/>
            <person name="Li Y."/>
            <person name="Li X."/>
            <person name="Wang S."/>
            <person name="Shi Q."/>
            <person name="Liu S."/>
            <person name="Cho W.K."/>
            <person name="Kim J.Y."/>
            <person name="Xu Y."/>
            <person name="Heller-Uszynska K."/>
            <person name="Miao H."/>
            <person name="Cheng Z."/>
            <person name="Zhang S."/>
            <person name="Wu J."/>
            <person name="Yang Y."/>
            <person name="Kang H."/>
            <person name="Li M."/>
            <person name="Liang H."/>
            <person name="Ren X."/>
            <person name="Shi Z."/>
            <person name="Wen M."/>
            <person name="Jian M."/>
            <person name="Yang H."/>
            <person name="Zhang G."/>
            <person name="Yang Z."/>
            <person name="Chen R."/>
            <person name="Liu S."/>
            <person name="Li J."/>
            <person name="Ma L."/>
            <person name="Liu H."/>
            <person name="Zhou Y."/>
            <person name="Zhao J."/>
            <person name="Fang X."/>
            <person name="Li G."/>
            <person name="Fang L."/>
            <person name="Li Y."/>
            <person name="Liu D."/>
            <person name="Zheng H."/>
            <person name="Zhang Y."/>
            <person name="Qin N."/>
            <person name="Li Z."/>
            <person name="Yang G."/>
            <person name="Yang S."/>
            <person name="Bolund L."/>
            <person name="Kristiansen K."/>
            <person name="Zheng H."/>
            <person name="Li S."/>
            <person name="Zhang X."/>
            <person name="Yang H."/>
            <person name="Wang J."/>
            <person name="Sun R."/>
            <person name="Zhang B."/>
            <person name="Jiang S."/>
            <person name="Wang J."/>
            <person name="Du Y."/>
            <person name="Li S."/>
        </authorList>
    </citation>
    <scope>NUCLEOTIDE SEQUENCE [LARGE SCALE GENOMIC DNA]</scope>
    <source>
        <strain evidence="3">cv. 9930</strain>
    </source>
</reference>
<sequence length="68" mass="7809">MREEEGQKGKTKCMEKTTVGDLVEFCGIVVVQDDMETEEIFDNEERMFVEDGRESDNSNDKDGDSLRL</sequence>
<accession>A0A0A0K4L9</accession>
<reference evidence="2 3" key="3">
    <citation type="journal article" date="2010" name="BMC Genomics">
        <title>Transcriptome sequencing and comparative analysis of cucumber flowers with different sex types.</title>
        <authorList>
            <person name="Guo S."/>
            <person name="Zheng Y."/>
            <person name="Joung J.G."/>
            <person name="Liu S."/>
            <person name="Zhang Z."/>
            <person name="Crasta O.R."/>
            <person name="Sobral B.W."/>
            <person name="Xu Y."/>
            <person name="Huang S."/>
            <person name="Fei Z."/>
        </authorList>
    </citation>
    <scope>NUCLEOTIDE SEQUENCE [LARGE SCALE GENOMIC DNA]</scope>
    <source>
        <strain evidence="3">cv. 9930</strain>
    </source>
</reference>
<evidence type="ECO:0000256" key="1">
    <source>
        <dbReference type="SAM" id="MobiDB-lite"/>
    </source>
</evidence>
<organism evidence="2 3">
    <name type="scientific">Cucumis sativus</name>
    <name type="common">Cucumber</name>
    <dbReference type="NCBI Taxonomy" id="3659"/>
    <lineage>
        <taxon>Eukaryota</taxon>
        <taxon>Viridiplantae</taxon>
        <taxon>Streptophyta</taxon>
        <taxon>Embryophyta</taxon>
        <taxon>Tracheophyta</taxon>
        <taxon>Spermatophyta</taxon>
        <taxon>Magnoliopsida</taxon>
        <taxon>eudicotyledons</taxon>
        <taxon>Gunneridae</taxon>
        <taxon>Pentapetalae</taxon>
        <taxon>rosids</taxon>
        <taxon>fabids</taxon>
        <taxon>Cucurbitales</taxon>
        <taxon>Cucurbitaceae</taxon>
        <taxon>Benincaseae</taxon>
        <taxon>Cucumis</taxon>
    </lineage>
</organism>